<accession>A0AAW1TWP2</accession>
<dbReference type="GO" id="GO:0005615">
    <property type="term" value="C:extracellular space"/>
    <property type="evidence" value="ECO:0007669"/>
    <property type="project" value="UniProtKB-ARBA"/>
</dbReference>
<keyword evidence="2" id="KW-1015">Disulfide bond</keyword>
<dbReference type="PANTHER" id="PTHR23199">
    <property type="entry name" value="NEUROTROPHIN 1-RELATED"/>
    <property type="match status" value="1"/>
</dbReference>
<dbReference type="GO" id="GO:0008083">
    <property type="term" value="F:growth factor activity"/>
    <property type="evidence" value="ECO:0007669"/>
    <property type="project" value="TreeGrafter"/>
</dbReference>
<evidence type="ECO:0000313" key="6">
    <source>
        <dbReference type="EMBL" id="KAK9874703.1"/>
    </source>
</evidence>
<feature type="chain" id="PRO_5043329453" description="Spaetzle domain-containing protein" evidence="4">
    <location>
        <begin position="31"/>
        <end position="246"/>
    </location>
</feature>
<organism evidence="6 7">
    <name type="scientific">Henosepilachna vigintioctopunctata</name>
    <dbReference type="NCBI Taxonomy" id="420089"/>
    <lineage>
        <taxon>Eukaryota</taxon>
        <taxon>Metazoa</taxon>
        <taxon>Ecdysozoa</taxon>
        <taxon>Arthropoda</taxon>
        <taxon>Hexapoda</taxon>
        <taxon>Insecta</taxon>
        <taxon>Pterygota</taxon>
        <taxon>Neoptera</taxon>
        <taxon>Endopterygota</taxon>
        <taxon>Coleoptera</taxon>
        <taxon>Polyphaga</taxon>
        <taxon>Cucujiformia</taxon>
        <taxon>Coccinelloidea</taxon>
        <taxon>Coccinellidae</taxon>
        <taxon>Epilachninae</taxon>
        <taxon>Epilachnini</taxon>
        <taxon>Henosepilachna</taxon>
    </lineage>
</organism>
<comment type="caution">
    <text evidence="6">The sequence shown here is derived from an EMBL/GenBank/DDBJ whole genome shotgun (WGS) entry which is preliminary data.</text>
</comment>
<protein>
    <recommendedName>
        <fullName evidence="5">Spaetzle domain-containing protein</fullName>
    </recommendedName>
</protein>
<evidence type="ECO:0000256" key="3">
    <source>
        <dbReference type="ARBA" id="ARBA00023180"/>
    </source>
</evidence>
<dbReference type="InterPro" id="IPR032104">
    <property type="entry name" value="Spaetzle"/>
</dbReference>
<proteinExistence type="predicted"/>
<dbReference type="FunFam" id="2.10.90.10:FF:000056">
    <property type="entry name" value="Protein spaetzle"/>
    <property type="match status" value="1"/>
</dbReference>
<feature type="signal peptide" evidence="4">
    <location>
        <begin position="1"/>
        <end position="30"/>
    </location>
</feature>
<dbReference type="GO" id="GO:0045087">
    <property type="term" value="P:innate immune response"/>
    <property type="evidence" value="ECO:0007669"/>
    <property type="project" value="TreeGrafter"/>
</dbReference>
<dbReference type="GO" id="GO:0021556">
    <property type="term" value="P:central nervous system formation"/>
    <property type="evidence" value="ECO:0007669"/>
    <property type="project" value="TreeGrafter"/>
</dbReference>
<sequence length="246" mass="28516">MSASTMTKHVSFVSSFLVFMFCMQIPDVHPFRLYRSYEESQRSMTGDDPNVRIRINWSKDGGNMNLPKLDYLPPRSTPLARTERSEISAHTSRRKCSHGFCEEVDDYPEDLIRNVLKRSSNLNEYFREEVTFNLNNRGGFDDEEDSNDTLCPVRSVTRYPRTARNTKKQERLLINVEGHKQGIVFETCIEDVQTCKFSESFPAGYVSSCKQKYVKRRLATLDADNQTTSWDIFEVPSCCVCIIKRE</sequence>
<reference evidence="6 7" key="1">
    <citation type="submission" date="2023-03" db="EMBL/GenBank/DDBJ databases">
        <title>Genome insight into feeding habits of ladybird beetles.</title>
        <authorList>
            <person name="Li H.-S."/>
            <person name="Huang Y.-H."/>
            <person name="Pang H."/>
        </authorList>
    </citation>
    <scope>NUCLEOTIDE SEQUENCE [LARGE SCALE GENOMIC DNA]</scope>
    <source>
        <strain evidence="6">SYSU_2023b</strain>
        <tissue evidence="6">Whole body</tissue>
    </source>
</reference>
<dbReference type="AlphaFoldDB" id="A0AAW1TWP2"/>
<dbReference type="EMBL" id="JARQZJ010000032">
    <property type="protein sequence ID" value="KAK9874703.1"/>
    <property type="molecule type" value="Genomic_DNA"/>
</dbReference>
<dbReference type="GO" id="GO:0005121">
    <property type="term" value="F:Toll binding"/>
    <property type="evidence" value="ECO:0007669"/>
    <property type="project" value="TreeGrafter"/>
</dbReference>
<evidence type="ECO:0000313" key="7">
    <source>
        <dbReference type="Proteomes" id="UP001431783"/>
    </source>
</evidence>
<keyword evidence="7" id="KW-1185">Reference proteome</keyword>
<dbReference type="SUPFAM" id="SSF57501">
    <property type="entry name" value="Cystine-knot cytokines"/>
    <property type="match status" value="1"/>
</dbReference>
<feature type="domain" description="Spaetzle" evidence="5">
    <location>
        <begin position="149"/>
        <end position="242"/>
    </location>
</feature>
<evidence type="ECO:0000259" key="5">
    <source>
        <dbReference type="Pfam" id="PF16077"/>
    </source>
</evidence>
<keyword evidence="1 4" id="KW-0732">Signal</keyword>
<name>A0AAW1TWP2_9CUCU</name>
<gene>
    <name evidence="6" type="ORF">WA026_005523</name>
</gene>
<dbReference type="Proteomes" id="UP001431783">
    <property type="component" value="Unassembled WGS sequence"/>
</dbReference>
<dbReference type="Gene3D" id="2.10.90.10">
    <property type="entry name" value="Cystine-knot cytokines"/>
    <property type="match status" value="1"/>
</dbReference>
<evidence type="ECO:0000256" key="1">
    <source>
        <dbReference type="ARBA" id="ARBA00022729"/>
    </source>
</evidence>
<dbReference type="InterPro" id="IPR029034">
    <property type="entry name" value="Cystine-knot_cytokine"/>
</dbReference>
<evidence type="ECO:0000256" key="2">
    <source>
        <dbReference type="ARBA" id="ARBA00023157"/>
    </source>
</evidence>
<evidence type="ECO:0000256" key="4">
    <source>
        <dbReference type="SAM" id="SignalP"/>
    </source>
</evidence>
<keyword evidence="3" id="KW-0325">Glycoprotein</keyword>
<dbReference type="PANTHER" id="PTHR23199:SF12">
    <property type="entry name" value="NEUROTROPHIN 1-RELATED"/>
    <property type="match status" value="1"/>
</dbReference>
<dbReference type="InterPro" id="IPR052444">
    <property type="entry name" value="Spz/Toll_ligand-like"/>
</dbReference>
<dbReference type="Pfam" id="PF16077">
    <property type="entry name" value="Spaetzle"/>
    <property type="match status" value="1"/>
</dbReference>